<reference evidence="1 2" key="1">
    <citation type="journal article" date="2019" name="Nat. Ecol. Evol.">
        <title>Megaphylogeny resolves global patterns of mushroom evolution.</title>
        <authorList>
            <person name="Varga T."/>
            <person name="Krizsan K."/>
            <person name="Foldi C."/>
            <person name="Dima B."/>
            <person name="Sanchez-Garcia M."/>
            <person name="Sanchez-Ramirez S."/>
            <person name="Szollosi G.J."/>
            <person name="Szarkandi J.G."/>
            <person name="Papp V."/>
            <person name="Albert L."/>
            <person name="Andreopoulos W."/>
            <person name="Angelini C."/>
            <person name="Antonin V."/>
            <person name="Barry K.W."/>
            <person name="Bougher N.L."/>
            <person name="Buchanan P."/>
            <person name="Buyck B."/>
            <person name="Bense V."/>
            <person name="Catcheside P."/>
            <person name="Chovatia M."/>
            <person name="Cooper J."/>
            <person name="Damon W."/>
            <person name="Desjardin D."/>
            <person name="Finy P."/>
            <person name="Geml J."/>
            <person name="Haridas S."/>
            <person name="Hughes K."/>
            <person name="Justo A."/>
            <person name="Karasinski D."/>
            <person name="Kautmanova I."/>
            <person name="Kiss B."/>
            <person name="Kocsube S."/>
            <person name="Kotiranta H."/>
            <person name="LaButti K.M."/>
            <person name="Lechner B.E."/>
            <person name="Liimatainen K."/>
            <person name="Lipzen A."/>
            <person name="Lukacs Z."/>
            <person name="Mihaltcheva S."/>
            <person name="Morgado L.N."/>
            <person name="Niskanen T."/>
            <person name="Noordeloos M.E."/>
            <person name="Ohm R.A."/>
            <person name="Ortiz-Santana B."/>
            <person name="Ovrebo C."/>
            <person name="Racz N."/>
            <person name="Riley R."/>
            <person name="Savchenko A."/>
            <person name="Shiryaev A."/>
            <person name="Soop K."/>
            <person name="Spirin V."/>
            <person name="Szebenyi C."/>
            <person name="Tomsovsky M."/>
            <person name="Tulloss R.E."/>
            <person name="Uehling J."/>
            <person name="Grigoriev I.V."/>
            <person name="Vagvolgyi C."/>
            <person name="Papp T."/>
            <person name="Martin F.M."/>
            <person name="Miettinen O."/>
            <person name="Hibbett D.S."/>
            <person name="Nagy L.G."/>
        </authorList>
    </citation>
    <scope>NUCLEOTIDE SEQUENCE [LARGE SCALE GENOMIC DNA]</scope>
    <source>
        <strain evidence="1 2">NL-1719</strain>
    </source>
</reference>
<accession>A0ACD3AZG9</accession>
<dbReference type="Proteomes" id="UP000308600">
    <property type="component" value="Unassembled WGS sequence"/>
</dbReference>
<sequence>MAFPAEVLLLILRLVIAPRLMASTKTTFFMSHPQRPPLHSPELFPYSVAAVCKTWDFVASMAPEFWSLVVIFLESTPLDYAKDLLLRSKNLPIEVHILENKPLKEMDPPMSFTPERVAWRKLKMQQLVTAITPHLHRCERLKIQVVDCQLLPRLSDIQAPAPQLTRLALEANPHGRSHIAINKPESQPVLFVPSPDLRELTLDGSDWYPWFQSLLDSGAEFRNLISLTLSNLNLSKPGQSSFDTMDELATTLGSVTRLSVLDLRNIRAEECVSQPDQQVMLQNLEVLYMTDCESEFLWSFFSFMDMPSLVGSSVVRCPVDAMLVPQSPDLHVEGIDALNDLGGFLKDWDGVNLVIKDCPAFDNHTLRTLSGNRYRPPGHENFCSLEIWNSFGFTLEVLQDFVQVRSEVDGGHYKFNSLFVYGAPYNLSSDDLAWFKARLSEFSWKMVYGTSNL</sequence>
<keyword evidence="2" id="KW-1185">Reference proteome</keyword>
<proteinExistence type="predicted"/>
<evidence type="ECO:0000313" key="1">
    <source>
        <dbReference type="EMBL" id="TFK71145.1"/>
    </source>
</evidence>
<dbReference type="EMBL" id="ML208302">
    <property type="protein sequence ID" value="TFK71145.1"/>
    <property type="molecule type" value="Genomic_DNA"/>
</dbReference>
<name>A0ACD3AZG9_9AGAR</name>
<gene>
    <name evidence="1" type="ORF">BDN72DRAFT_856413</name>
</gene>
<organism evidence="1 2">
    <name type="scientific">Pluteus cervinus</name>
    <dbReference type="NCBI Taxonomy" id="181527"/>
    <lineage>
        <taxon>Eukaryota</taxon>
        <taxon>Fungi</taxon>
        <taxon>Dikarya</taxon>
        <taxon>Basidiomycota</taxon>
        <taxon>Agaricomycotina</taxon>
        <taxon>Agaricomycetes</taxon>
        <taxon>Agaricomycetidae</taxon>
        <taxon>Agaricales</taxon>
        <taxon>Pluteineae</taxon>
        <taxon>Pluteaceae</taxon>
        <taxon>Pluteus</taxon>
    </lineage>
</organism>
<evidence type="ECO:0000313" key="2">
    <source>
        <dbReference type="Proteomes" id="UP000308600"/>
    </source>
</evidence>
<protein>
    <submittedName>
        <fullName evidence="1">Uncharacterized protein</fullName>
    </submittedName>
</protein>